<accession>A0AAQ3PH11</accession>
<keyword evidence="2" id="KW-1185">Reference proteome</keyword>
<sequence length="95" mass="10009">MLVAACSPRRGCCLERTVAMEGQGRRRRLMLLLGCAKGRGGAQGAGAYCGLSFAWGRCKQEGAMPGALLLSMEKKEGFCTGTYRGRECSAAARGS</sequence>
<proteinExistence type="predicted"/>
<dbReference type="Proteomes" id="UP001341281">
    <property type="component" value="Chromosome 01"/>
</dbReference>
<evidence type="ECO:0000313" key="1">
    <source>
        <dbReference type="EMBL" id="WVZ52075.1"/>
    </source>
</evidence>
<dbReference type="EMBL" id="CP144745">
    <property type="protein sequence ID" value="WVZ52075.1"/>
    <property type="molecule type" value="Genomic_DNA"/>
</dbReference>
<protein>
    <submittedName>
        <fullName evidence="1">Uncharacterized protein</fullName>
    </submittedName>
</protein>
<dbReference type="AlphaFoldDB" id="A0AAQ3PH11"/>
<organism evidence="1 2">
    <name type="scientific">Paspalum notatum var. saurae</name>
    <dbReference type="NCBI Taxonomy" id="547442"/>
    <lineage>
        <taxon>Eukaryota</taxon>
        <taxon>Viridiplantae</taxon>
        <taxon>Streptophyta</taxon>
        <taxon>Embryophyta</taxon>
        <taxon>Tracheophyta</taxon>
        <taxon>Spermatophyta</taxon>
        <taxon>Magnoliopsida</taxon>
        <taxon>Liliopsida</taxon>
        <taxon>Poales</taxon>
        <taxon>Poaceae</taxon>
        <taxon>PACMAD clade</taxon>
        <taxon>Panicoideae</taxon>
        <taxon>Andropogonodae</taxon>
        <taxon>Paspaleae</taxon>
        <taxon>Paspalinae</taxon>
        <taxon>Paspalum</taxon>
    </lineage>
</organism>
<name>A0AAQ3PH11_PASNO</name>
<gene>
    <name evidence="1" type="ORF">U9M48_003168</name>
</gene>
<evidence type="ECO:0000313" key="2">
    <source>
        <dbReference type="Proteomes" id="UP001341281"/>
    </source>
</evidence>
<reference evidence="1 2" key="1">
    <citation type="submission" date="2024-02" db="EMBL/GenBank/DDBJ databases">
        <title>High-quality chromosome-scale genome assembly of Pensacola bahiagrass (Paspalum notatum Flugge var. saurae).</title>
        <authorList>
            <person name="Vega J.M."/>
            <person name="Podio M."/>
            <person name="Orjuela J."/>
            <person name="Siena L.A."/>
            <person name="Pessino S.C."/>
            <person name="Combes M.C."/>
            <person name="Mariac C."/>
            <person name="Albertini E."/>
            <person name="Pupilli F."/>
            <person name="Ortiz J.P.A."/>
            <person name="Leblanc O."/>
        </authorList>
    </citation>
    <scope>NUCLEOTIDE SEQUENCE [LARGE SCALE GENOMIC DNA]</scope>
    <source>
        <strain evidence="1">R1</strain>
        <tissue evidence="1">Leaf</tissue>
    </source>
</reference>